<dbReference type="PANTHER" id="PTHR28083">
    <property type="entry name" value="GOOD FOR FULL DBP5 ACTIVITY PROTEIN 2"/>
    <property type="match status" value="1"/>
</dbReference>
<evidence type="ECO:0000313" key="4">
    <source>
        <dbReference type="Proteomes" id="UP001586593"/>
    </source>
</evidence>
<sequence>MITEVGIATLDTRDLQVTPAGESGEGWFPLIRAHHLRIKENSWARNSKHVQGCPANFNFGTSTFVRSQNVGRDISKILDHTMSLGSVGDHQSHKTRRPVVLVFHDPSQDLKYLKTLGFNVYNSMDIVETVDTRTMHQYLNRAKNPAGLGTVLSSLGLSYRYLHNAGNDACYTLRAMIGLAIKKQRSGHRKEKTEDVSAINNESASDSEGWSSNGEDVGGEAVRPTDPGLN</sequence>
<evidence type="ECO:0000256" key="1">
    <source>
        <dbReference type="SAM" id="MobiDB-lite"/>
    </source>
</evidence>
<dbReference type="EMBL" id="JAZHXJ010000121">
    <property type="protein sequence ID" value="KAL1873455.1"/>
    <property type="molecule type" value="Genomic_DNA"/>
</dbReference>
<feature type="compositionally biased region" description="Polar residues" evidence="1">
    <location>
        <begin position="198"/>
        <end position="214"/>
    </location>
</feature>
<dbReference type="InterPro" id="IPR048519">
    <property type="entry name" value="Gfd2/YDR514C-like_C"/>
</dbReference>
<evidence type="ECO:0000259" key="2">
    <source>
        <dbReference type="Pfam" id="PF21762"/>
    </source>
</evidence>
<dbReference type="Proteomes" id="UP001586593">
    <property type="component" value="Unassembled WGS sequence"/>
</dbReference>
<dbReference type="PANTHER" id="PTHR28083:SF1">
    <property type="entry name" value="GOOD FOR FULL DBP5 ACTIVITY PROTEIN 2"/>
    <property type="match status" value="1"/>
</dbReference>
<reference evidence="3 4" key="1">
    <citation type="journal article" date="2024" name="Commun. Biol.">
        <title>Comparative genomic analysis of thermophilic fungi reveals convergent evolutionary adaptations and gene losses.</title>
        <authorList>
            <person name="Steindorff A.S."/>
            <person name="Aguilar-Pontes M.V."/>
            <person name="Robinson A.J."/>
            <person name="Andreopoulos B."/>
            <person name="LaButti K."/>
            <person name="Kuo A."/>
            <person name="Mondo S."/>
            <person name="Riley R."/>
            <person name="Otillar R."/>
            <person name="Haridas S."/>
            <person name="Lipzen A."/>
            <person name="Grimwood J."/>
            <person name="Schmutz J."/>
            <person name="Clum A."/>
            <person name="Reid I.D."/>
            <person name="Moisan M.C."/>
            <person name="Butler G."/>
            <person name="Nguyen T.T.M."/>
            <person name="Dewar K."/>
            <person name="Conant G."/>
            <person name="Drula E."/>
            <person name="Henrissat B."/>
            <person name="Hansel C."/>
            <person name="Singer S."/>
            <person name="Hutchinson M.I."/>
            <person name="de Vries R.P."/>
            <person name="Natvig D.O."/>
            <person name="Powell A.J."/>
            <person name="Tsang A."/>
            <person name="Grigoriev I.V."/>
        </authorList>
    </citation>
    <scope>NUCLEOTIDE SEQUENCE [LARGE SCALE GENOMIC DNA]</scope>
    <source>
        <strain evidence="3 4">ATCC 24622</strain>
    </source>
</reference>
<keyword evidence="4" id="KW-1185">Reference proteome</keyword>
<dbReference type="InterPro" id="IPR040151">
    <property type="entry name" value="Gfd2/YDR514C-like"/>
</dbReference>
<name>A0ABR3XCC5_9PEZI</name>
<organism evidence="3 4">
    <name type="scientific">Phialemonium thermophilum</name>
    <dbReference type="NCBI Taxonomy" id="223376"/>
    <lineage>
        <taxon>Eukaryota</taxon>
        <taxon>Fungi</taxon>
        <taxon>Dikarya</taxon>
        <taxon>Ascomycota</taxon>
        <taxon>Pezizomycotina</taxon>
        <taxon>Sordariomycetes</taxon>
        <taxon>Sordariomycetidae</taxon>
        <taxon>Cephalothecales</taxon>
        <taxon>Cephalothecaceae</taxon>
        <taxon>Phialemonium</taxon>
    </lineage>
</organism>
<evidence type="ECO:0000313" key="3">
    <source>
        <dbReference type="EMBL" id="KAL1873455.1"/>
    </source>
</evidence>
<dbReference type="InterPro" id="IPR012337">
    <property type="entry name" value="RNaseH-like_sf"/>
</dbReference>
<gene>
    <name evidence="3" type="ORF">VTK73DRAFT_953</name>
</gene>
<dbReference type="InterPro" id="IPR036397">
    <property type="entry name" value="RNaseH_sf"/>
</dbReference>
<dbReference type="Gene3D" id="3.30.420.10">
    <property type="entry name" value="Ribonuclease H-like superfamily/Ribonuclease H"/>
    <property type="match status" value="1"/>
</dbReference>
<dbReference type="Pfam" id="PF21762">
    <property type="entry name" value="DEDDh_C"/>
    <property type="match status" value="1"/>
</dbReference>
<protein>
    <recommendedName>
        <fullName evidence="2">Gfd2/YDR514C-like C-terminal domain-containing protein</fullName>
    </recommendedName>
</protein>
<proteinExistence type="predicted"/>
<comment type="caution">
    <text evidence="3">The sequence shown here is derived from an EMBL/GenBank/DDBJ whole genome shotgun (WGS) entry which is preliminary data.</text>
</comment>
<feature type="domain" description="Gfd2/YDR514C-like C-terminal" evidence="2">
    <location>
        <begin position="1"/>
        <end position="178"/>
    </location>
</feature>
<dbReference type="SUPFAM" id="SSF53098">
    <property type="entry name" value="Ribonuclease H-like"/>
    <property type="match status" value="1"/>
</dbReference>
<accession>A0ABR3XCC5</accession>
<feature type="region of interest" description="Disordered" evidence="1">
    <location>
        <begin position="184"/>
        <end position="230"/>
    </location>
</feature>